<sequence length="146" mass="16638">MPSLEVTWTNSSFKIKPWPVFLVDRFKIDPSVPTSIITNLAISLIRMGRPQSVNILVEHLTKRMISIDDEPAYLDIARAYLATNKYDVCYLYLKILSQLGTFVDNPETWYLMGLTCTILSQLGTFVDNPETWYLMGLTCTVGKEHA</sequence>
<dbReference type="WBParaSite" id="L893_g21700.t1">
    <property type="protein sequence ID" value="L893_g21700.t1"/>
    <property type="gene ID" value="L893_g21700"/>
</dbReference>
<keyword evidence="1" id="KW-1185">Reference proteome</keyword>
<evidence type="ECO:0000313" key="1">
    <source>
        <dbReference type="Proteomes" id="UP000095287"/>
    </source>
</evidence>
<evidence type="ECO:0000313" key="2">
    <source>
        <dbReference type="WBParaSite" id="L893_g21700.t1"/>
    </source>
</evidence>
<organism evidence="1 2">
    <name type="scientific">Steinernema glaseri</name>
    <dbReference type="NCBI Taxonomy" id="37863"/>
    <lineage>
        <taxon>Eukaryota</taxon>
        <taxon>Metazoa</taxon>
        <taxon>Ecdysozoa</taxon>
        <taxon>Nematoda</taxon>
        <taxon>Chromadorea</taxon>
        <taxon>Rhabditida</taxon>
        <taxon>Tylenchina</taxon>
        <taxon>Panagrolaimomorpha</taxon>
        <taxon>Strongyloidoidea</taxon>
        <taxon>Steinernematidae</taxon>
        <taxon>Steinernema</taxon>
    </lineage>
</organism>
<proteinExistence type="predicted"/>
<dbReference type="AlphaFoldDB" id="A0A1I7Z0K1"/>
<name>A0A1I7Z0K1_9BILA</name>
<dbReference type="Proteomes" id="UP000095287">
    <property type="component" value="Unplaced"/>
</dbReference>
<reference evidence="2" key="1">
    <citation type="submission" date="2016-11" db="UniProtKB">
        <authorList>
            <consortium name="WormBaseParasite"/>
        </authorList>
    </citation>
    <scope>IDENTIFICATION</scope>
</reference>
<accession>A0A1I7Z0K1</accession>
<protein>
    <submittedName>
        <fullName evidence="2">Pentatricopeptide repeat-containing protein</fullName>
    </submittedName>
</protein>